<gene>
    <name evidence="1" type="ORF">MML48_8g00007617</name>
</gene>
<dbReference type="EMBL" id="CM043022">
    <property type="protein sequence ID" value="KAI4456101.1"/>
    <property type="molecule type" value="Genomic_DNA"/>
</dbReference>
<proteinExistence type="predicted"/>
<reference evidence="1" key="1">
    <citation type="submission" date="2022-04" db="EMBL/GenBank/DDBJ databases">
        <title>Chromosome-scale genome assembly of Holotrichia oblita Faldermann.</title>
        <authorList>
            <person name="Rongchong L."/>
        </authorList>
    </citation>
    <scope>NUCLEOTIDE SEQUENCE</scope>
    <source>
        <strain evidence="1">81SQS9</strain>
    </source>
</reference>
<evidence type="ECO:0000313" key="2">
    <source>
        <dbReference type="Proteomes" id="UP001056778"/>
    </source>
</evidence>
<keyword evidence="2" id="KW-1185">Reference proteome</keyword>
<evidence type="ECO:0000313" key="1">
    <source>
        <dbReference type="EMBL" id="KAI4456101.1"/>
    </source>
</evidence>
<comment type="caution">
    <text evidence="1">The sequence shown here is derived from an EMBL/GenBank/DDBJ whole genome shotgun (WGS) entry which is preliminary data.</text>
</comment>
<name>A0ACB9SLQ2_HOLOL</name>
<protein>
    <submittedName>
        <fullName evidence="1">Cyclic nucleotide-gated cation channel subunit a</fullName>
    </submittedName>
</protein>
<organism evidence="1 2">
    <name type="scientific">Holotrichia oblita</name>
    <name type="common">Chafer beetle</name>
    <dbReference type="NCBI Taxonomy" id="644536"/>
    <lineage>
        <taxon>Eukaryota</taxon>
        <taxon>Metazoa</taxon>
        <taxon>Ecdysozoa</taxon>
        <taxon>Arthropoda</taxon>
        <taxon>Hexapoda</taxon>
        <taxon>Insecta</taxon>
        <taxon>Pterygota</taxon>
        <taxon>Neoptera</taxon>
        <taxon>Endopterygota</taxon>
        <taxon>Coleoptera</taxon>
        <taxon>Polyphaga</taxon>
        <taxon>Scarabaeiformia</taxon>
        <taxon>Scarabaeidae</taxon>
        <taxon>Melolonthinae</taxon>
        <taxon>Holotrichia</taxon>
    </lineage>
</organism>
<dbReference type="Proteomes" id="UP001056778">
    <property type="component" value="Chromosome 8"/>
</dbReference>
<accession>A0ACB9SLQ2</accession>
<sequence>MNNENVSAPLMDKISLYIELLWTTSRGVLFPHLLGKAPYYLKEAVLNSMFGFHLCQHPLLQHCHKDLARQMASHMKTLIFFPEDVVVYAGDIDNCMYFIHKGEVHVLNEDTLYSEKLETILYAEDMFGLEQGLYLGNGHEYTYKVVEYSIIISLCRDDWIYLLDFFPASKNVIYDRTVTL</sequence>